<organism evidence="1 2">
    <name type="scientific">Caerostris extrusa</name>
    <name type="common">Bark spider</name>
    <name type="synonym">Caerostris bankana</name>
    <dbReference type="NCBI Taxonomy" id="172846"/>
    <lineage>
        <taxon>Eukaryota</taxon>
        <taxon>Metazoa</taxon>
        <taxon>Ecdysozoa</taxon>
        <taxon>Arthropoda</taxon>
        <taxon>Chelicerata</taxon>
        <taxon>Arachnida</taxon>
        <taxon>Araneae</taxon>
        <taxon>Araneomorphae</taxon>
        <taxon>Entelegynae</taxon>
        <taxon>Araneoidea</taxon>
        <taxon>Araneidae</taxon>
        <taxon>Caerostris</taxon>
    </lineage>
</organism>
<dbReference type="Proteomes" id="UP001054945">
    <property type="component" value="Unassembled WGS sequence"/>
</dbReference>
<reference evidence="1 2" key="1">
    <citation type="submission" date="2021-06" db="EMBL/GenBank/DDBJ databases">
        <title>Caerostris extrusa draft genome.</title>
        <authorList>
            <person name="Kono N."/>
            <person name="Arakawa K."/>
        </authorList>
    </citation>
    <scope>NUCLEOTIDE SEQUENCE [LARGE SCALE GENOMIC DNA]</scope>
</reference>
<dbReference type="AlphaFoldDB" id="A0AAV4REQ5"/>
<proteinExistence type="predicted"/>
<evidence type="ECO:0000313" key="2">
    <source>
        <dbReference type="Proteomes" id="UP001054945"/>
    </source>
</evidence>
<keyword evidence="2" id="KW-1185">Reference proteome</keyword>
<dbReference type="EMBL" id="BPLR01007695">
    <property type="protein sequence ID" value="GIY18932.1"/>
    <property type="molecule type" value="Genomic_DNA"/>
</dbReference>
<name>A0AAV4REQ5_CAEEX</name>
<sequence>MPSLSHKNAITVPMNGSLNALLLPVSSMGYHRMPSLSHRQMLFHSTNEWIVKVDTTNSYVVFFFFFLHLHQWDTIDSTNAITVPQTNALPCSTNEWIFFFFLLNVDTTNSLPSSLNVVSVFVFVFWDTIDSTNAITVPMGNALQQVLPMNGSLNCNEHYVVFFFFLHLHQWDTIDSTNAITVHRQMLFRVPPTNGSLMLIQRTVTLSSSSSSSSSSCIFPPMG</sequence>
<accession>A0AAV4REQ5</accession>
<gene>
    <name evidence="1" type="ORF">CEXT_797261</name>
</gene>
<evidence type="ECO:0000313" key="1">
    <source>
        <dbReference type="EMBL" id="GIY18932.1"/>
    </source>
</evidence>
<comment type="caution">
    <text evidence="1">The sequence shown here is derived from an EMBL/GenBank/DDBJ whole genome shotgun (WGS) entry which is preliminary data.</text>
</comment>
<protein>
    <submittedName>
        <fullName evidence="1">Uncharacterized protein</fullName>
    </submittedName>
</protein>